<evidence type="ECO:0000313" key="1">
    <source>
        <dbReference type="EMBL" id="KAF7808438.1"/>
    </source>
</evidence>
<protein>
    <submittedName>
        <fullName evidence="1">Uncharacterized protein</fullName>
    </submittedName>
</protein>
<gene>
    <name evidence="1" type="ORF">G2W53_035181</name>
</gene>
<accession>A0A834SSD9</accession>
<dbReference type="Proteomes" id="UP000634136">
    <property type="component" value="Unassembled WGS sequence"/>
</dbReference>
<dbReference type="EMBL" id="JAAIUW010000011">
    <property type="protein sequence ID" value="KAF7808438.1"/>
    <property type="molecule type" value="Genomic_DNA"/>
</dbReference>
<reference evidence="1" key="1">
    <citation type="submission" date="2020-09" db="EMBL/GenBank/DDBJ databases">
        <title>Genome-Enabled Discovery of Anthraquinone Biosynthesis in Senna tora.</title>
        <authorList>
            <person name="Kang S.-H."/>
            <person name="Pandey R.P."/>
            <person name="Lee C.-M."/>
            <person name="Sim J.-S."/>
            <person name="Jeong J.-T."/>
            <person name="Choi B.-S."/>
            <person name="Jung M."/>
            <person name="Ginzburg D."/>
            <person name="Zhao K."/>
            <person name="Won S.Y."/>
            <person name="Oh T.-J."/>
            <person name="Yu Y."/>
            <person name="Kim N.-H."/>
            <person name="Lee O.R."/>
            <person name="Lee T.-H."/>
            <person name="Bashyal P."/>
            <person name="Kim T.-S."/>
            <person name="Lee W.-H."/>
            <person name="Kawkins C."/>
            <person name="Kim C.-K."/>
            <person name="Kim J.S."/>
            <person name="Ahn B.O."/>
            <person name="Rhee S.Y."/>
            <person name="Sohng J.K."/>
        </authorList>
    </citation>
    <scope>NUCLEOTIDE SEQUENCE</scope>
    <source>
        <tissue evidence="1">Leaf</tissue>
    </source>
</reference>
<dbReference type="AlphaFoldDB" id="A0A834SSD9"/>
<keyword evidence="2" id="KW-1185">Reference proteome</keyword>
<organism evidence="1 2">
    <name type="scientific">Senna tora</name>
    <dbReference type="NCBI Taxonomy" id="362788"/>
    <lineage>
        <taxon>Eukaryota</taxon>
        <taxon>Viridiplantae</taxon>
        <taxon>Streptophyta</taxon>
        <taxon>Embryophyta</taxon>
        <taxon>Tracheophyta</taxon>
        <taxon>Spermatophyta</taxon>
        <taxon>Magnoliopsida</taxon>
        <taxon>eudicotyledons</taxon>
        <taxon>Gunneridae</taxon>
        <taxon>Pentapetalae</taxon>
        <taxon>rosids</taxon>
        <taxon>fabids</taxon>
        <taxon>Fabales</taxon>
        <taxon>Fabaceae</taxon>
        <taxon>Caesalpinioideae</taxon>
        <taxon>Cassia clade</taxon>
        <taxon>Senna</taxon>
    </lineage>
</organism>
<comment type="caution">
    <text evidence="1">The sequence shown here is derived from an EMBL/GenBank/DDBJ whole genome shotgun (WGS) entry which is preliminary data.</text>
</comment>
<evidence type="ECO:0000313" key="2">
    <source>
        <dbReference type="Proteomes" id="UP000634136"/>
    </source>
</evidence>
<proteinExistence type="predicted"/>
<name>A0A834SSD9_9FABA</name>
<sequence>MAAEIALLSKTLNSLVARNSQALHLFMVAANCGYYNSPMHKPFLHDSSNSRSLLGPNIRNNSRKSNKRYLVDFQGQLTAFNATLETKHGNLNAYIAKLANRVYEMQAKLNSMPSNTTVNPKALNVI</sequence>